<dbReference type="InterPro" id="IPR000160">
    <property type="entry name" value="GGDEF_dom"/>
</dbReference>
<feature type="domain" description="PAS" evidence="2">
    <location>
        <begin position="258"/>
        <end position="297"/>
    </location>
</feature>
<dbReference type="InterPro" id="IPR052155">
    <property type="entry name" value="Biofilm_reg_signaling"/>
</dbReference>
<dbReference type="Pfam" id="PF00990">
    <property type="entry name" value="GGDEF"/>
    <property type="match status" value="1"/>
</dbReference>
<dbReference type="InterPro" id="IPR001610">
    <property type="entry name" value="PAC"/>
</dbReference>
<proteinExistence type="predicted"/>
<keyword evidence="7" id="KW-1185">Reference proteome</keyword>
<evidence type="ECO:0000259" key="5">
    <source>
        <dbReference type="PROSITE" id="PS50887"/>
    </source>
</evidence>
<dbReference type="FunFam" id="3.30.70.270:FF:000001">
    <property type="entry name" value="Diguanylate cyclase domain protein"/>
    <property type="match status" value="1"/>
</dbReference>
<name>A0A1P8JVC2_9BURK</name>
<dbReference type="RefSeq" id="WP_076199473.1">
    <property type="nucleotide sequence ID" value="NZ_CP019236.1"/>
</dbReference>
<dbReference type="SUPFAM" id="SSF55785">
    <property type="entry name" value="PYP-like sensor domain (PAS domain)"/>
    <property type="match status" value="3"/>
</dbReference>
<dbReference type="CDD" id="cd01948">
    <property type="entry name" value="EAL"/>
    <property type="match status" value="1"/>
</dbReference>
<evidence type="ECO:0000259" key="2">
    <source>
        <dbReference type="PROSITE" id="PS50112"/>
    </source>
</evidence>
<dbReference type="PANTHER" id="PTHR44757:SF2">
    <property type="entry name" value="BIOFILM ARCHITECTURE MAINTENANCE PROTEIN MBAA"/>
    <property type="match status" value="1"/>
</dbReference>
<dbReference type="InterPro" id="IPR035965">
    <property type="entry name" value="PAS-like_dom_sf"/>
</dbReference>
<feature type="domain" description="EAL" evidence="4">
    <location>
        <begin position="550"/>
        <end position="803"/>
    </location>
</feature>
<dbReference type="SMART" id="SM00086">
    <property type="entry name" value="PAC"/>
    <property type="match status" value="2"/>
</dbReference>
<evidence type="ECO:0000313" key="7">
    <source>
        <dbReference type="Proteomes" id="UP000186609"/>
    </source>
</evidence>
<dbReference type="SMART" id="SM00091">
    <property type="entry name" value="PAS"/>
    <property type="match status" value="3"/>
</dbReference>
<dbReference type="NCBIfam" id="TIGR00254">
    <property type="entry name" value="GGDEF"/>
    <property type="match status" value="1"/>
</dbReference>
<dbReference type="FunFam" id="3.20.20.450:FF:000001">
    <property type="entry name" value="Cyclic di-GMP phosphodiesterase yahA"/>
    <property type="match status" value="1"/>
</dbReference>
<gene>
    <name evidence="6" type="ORF">RD110_11205</name>
</gene>
<dbReference type="InterPro" id="IPR035919">
    <property type="entry name" value="EAL_sf"/>
</dbReference>
<dbReference type="SUPFAM" id="SSF55073">
    <property type="entry name" value="Nucleotide cyclase"/>
    <property type="match status" value="1"/>
</dbReference>
<dbReference type="GO" id="GO:0071732">
    <property type="term" value="P:cellular response to nitric oxide"/>
    <property type="evidence" value="ECO:0007669"/>
    <property type="project" value="UniProtKB-ARBA"/>
</dbReference>
<dbReference type="CDD" id="cd00130">
    <property type="entry name" value="PAS"/>
    <property type="match status" value="2"/>
</dbReference>
<dbReference type="Pfam" id="PF12860">
    <property type="entry name" value="PAS_7"/>
    <property type="match status" value="1"/>
</dbReference>
<dbReference type="GO" id="GO:0071111">
    <property type="term" value="F:cyclic-guanylate-specific phosphodiesterase activity"/>
    <property type="evidence" value="ECO:0007669"/>
    <property type="project" value="UniProtKB-EC"/>
</dbReference>
<protein>
    <submittedName>
        <fullName evidence="6">Diguanylate cyclase</fullName>
    </submittedName>
</protein>
<dbReference type="OrthoDB" id="9813903at2"/>
<dbReference type="NCBIfam" id="TIGR00229">
    <property type="entry name" value="sensory_box"/>
    <property type="match status" value="2"/>
</dbReference>
<dbReference type="PIRSF" id="PIRSF005925">
    <property type="entry name" value="Dos"/>
    <property type="match status" value="1"/>
</dbReference>
<dbReference type="InterPro" id="IPR043128">
    <property type="entry name" value="Rev_trsase/Diguanyl_cyclase"/>
</dbReference>
<accession>A0A1P8JVC2</accession>
<dbReference type="InterPro" id="IPR012226">
    <property type="entry name" value="Diguanyl_cyclase/Pdiesterase"/>
</dbReference>
<dbReference type="PROSITE" id="PS50887">
    <property type="entry name" value="GGDEF"/>
    <property type="match status" value="1"/>
</dbReference>
<dbReference type="AlphaFoldDB" id="A0A1P8JVC2"/>
<dbReference type="Gene3D" id="3.30.70.270">
    <property type="match status" value="1"/>
</dbReference>
<organism evidence="6 7">
    <name type="scientific">Rhodoferax koreensis</name>
    <dbReference type="NCBI Taxonomy" id="1842727"/>
    <lineage>
        <taxon>Bacteria</taxon>
        <taxon>Pseudomonadati</taxon>
        <taxon>Pseudomonadota</taxon>
        <taxon>Betaproteobacteria</taxon>
        <taxon>Burkholderiales</taxon>
        <taxon>Comamonadaceae</taxon>
        <taxon>Rhodoferax</taxon>
    </lineage>
</organism>
<dbReference type="InterPro" id="IPR000014">
    <property type="entry name" value="PAS"/>
</dbReference>
<dbReference type="SUPFAM" id="SSF141868">
    <property type="entry name" value="EAL domain-like"/>
    <property type="match status" value="1"/>
</dbReference>
<dbReference type="SMART" id="SM00267">
    <property type="entry name" value="GGDEF"/>
    <property type="match status" value="1"/>
</dbReference>
<sequence length="811" mass="89965">MRAALGPWIECVLDAVWIVERSTLNIVAVNEAAVQLLGLARQELIGRRVTDLTASPEDIFFWEDVAAGHDQTIHSETRMPCGDGQTLQVERRISPLQLGAEADGEGQVFMVCMRDRSQQRHMEDELELVLAEMQATLEATADGILVCNLDGGIAACNRRFAELWDVPEAMLVRRDDEALHGHMASLMLDPEGYSRRLAQIAVNPLGESTDVLILRTGRLIERMTLPQHSQGRSIGRVYSFRDITQRVEAESGLRLAAKVFESSLDAIFIAGPDHRIVAVNPGCVRLTRYTQEQLLGRLAPELFCDAEEAGLFERVQGRWSREGYWDGEALHARGDASLCPVQLSWVVLRDEQGEVRQSIGFFKDLTESKAAQRRIEQLAYTDLLTGLPNRLLLGQRVDFALRQAERDGGEFAVLFMDLDRFKNINDSLGHVFGDRVLVEVAGRIAACLRQVDTLCRLGGDEFVAYLHQADVAAAETVARRILESLAQPFLVEEMHFSVSSSIGVAMFPNDGVTLDELIKCADTAMYRVKERGRANFRFYQRQMNVEMLSRMKMDHAMRLAMDNGLFRLHYQPQVSLSTGQVVGVEALIRWLDPDLGHVSPADFIPLAEDTGYIVTIGAWVLGEAVRQAAVWQRMGWPTAVSVNVSALQFQQGDFVERVAAVLESEGLAPALLELELTESILVKDAAEALARLEALAALGVTLSIDDFGTGYSSLAYLKKFPIHKLKIDRSFISGLPEDENDHAIVSAIIQLGRAMKLTIIAEGVETIPQRAMLQHLQCDQYQGYLCAPGMPADELERTIEAVREKAALSAA</sequence>
<dbReference type="SMART" id="SM00052">
    <property type="entry name" value="EAL"/>
    <property type="match status" value="1"/>
</dbReference>
<dbReference type="InterPro" id="IPR000700">
    <property type="entry name" value="PAS-assoc_C"/>
</dbReference>
<dbReference type="Pfam" id="PF13426">
    <property type="entry name" value="PAS_9"/>
    <property type="match status" value="2"/>
</dbReference>
<feature type="domain" description="PAS" evidence="2">
    <location>
        <begin position="9"/>
        <end position="58"/>
    </location>
</feature>
<reference evidence="6 7" key="1">
    <citation type="submission" date="2017-01" db="EMBL/GenBank/DDBJ databases">
        <authorList>
            <person name="Mah S.A."/>
            <person name="Swanson W.J."/>
            <person name="Moy G.W."/>
            <person name="Vacquier V.D."/>
        </authorList>
    </citation>
    <scope>NUCLEOTIDE SEQUENCE [LARGE SCALE GENOMIC DNA]</scope>
    <source>
        <strain evidence="6 7">DCY110</strain>
    </source>
</reference>
<dbReference type="Gene3D" id="3.30.450.20">
    <property type="entry name" value="PAS domain"/>
    <property type="match status" value="3"/>
</dbReference>
<dbReference type="Pfam" id="PF00563">
    <property type="entry name" value="EAL"/>
    <property type="match status" value="1"/>
</dbReference>
<dbReference type="CDD" id="cd01949">
    <property type="entry name" value="GGDEF"/>
    <property type="match status" value="1"/>
</dbReference>
<feature type="domain" description="GGDEF" evidence="5">
    <location>
        <begin position="409"/>
        <end position="541"/>
    </location>
</feature>
<dbReference type="Proteomes" id="UP000186609">
    <property type="component" value="Chromosome"/>
</dbReference>
<dbReference type="KEGG" id="rhy:RD110_11205"/>
<evidence type="ECO:0000313" key="6">
    <source>
        <dbReference type="EMBL" id="APW37694.1"/>
    </source>
</evidence>
<evidence type="ECO:0000256" key="1">
    <source>
        <dbReference type="ARBA" id="ARBA00051114"/>
    </source>
</evidence>
<dbReference type="Gene3D" id="3.20.20.450">
    <property type="entry name" value="EAL domain"/>
    <property type="match status" value="1"/>
</dbReference>
<comment type="catalytic activity">
    <reaction evidence="1">
        <text>3',3'-c-di-GMP + H2O = 5'-phosphoguanylyl(3'-&gt;5')guanosine + H(+)</text>
        <dbReference type="Rhea" id="RHEA:24902"/>
        <dbReference type="ChEBI" id="CHEBI:15377"/>
        <dbReference type="ChEBI" id="CHEBI:15378"/>
        <dbReference type="ChEBI" id="CHEBI:58754"/>
        <dbReference type="ChEBI" id="CHEBI:58805"/>
        <dbReference type="EC" id="3.1.4.52"/>
    </reaction>
    <physiologicalReaction direction="left-to-right" evidence="1">
        <dbReference type="Rhea" id="RHEA:24903"/>
    </physiologicalReaction>
</comment>
<dbReference type="EMBL" id="CP019236">
    <property type="protein sequence ID" value="APW37694.1"/>
    <property type="molecule type" value="Genomic_DNA"/>
</dbReference>
<feature type="domain" description="PAC" evidence="3">
    <location>
        <begin position="325"/>
        <end position="377"/>
    </location>
</feature>
<dbReference type="STRING" id="1842727.RD110_11205"/>
<dbReference type="PANTHER" id="PTHR44757">
    <property type="entry name" value="DIGUANYLATE CYCLASE DGCP"/>
    <property type="match status" value="1"/>
</dbReference>
<dbReference type="InterPro" id="IPR029787">
    <property type="entry name" value="Nucleotide_cyclase"/>
</dbReference>
<dbReference type="PROSITE" id="PS50883">
    <property type="entry name" value="EAL"/>
    <property type="match status" value="1"/>
</dbReference>
<evidence type="ECO:0000259" key="4">
    <source>
        <dbReference type="PROSITE" id="PS50883"/>
    </source>
</evidence>
<evidence type="ECO:0000259" key="3">
    <source>
        <dbReference type="PROSITE" id="PS50113"/>
    </source>
</evidence>
<dbReference type="PROSITE" id="PS50113">
    <property type="entry name" value="PAC"/>
    <property type="match status" value="1"/>
</dbReference>
<dbReference type="InterPro" id="IPR001633">
    <property type="entry name" value="EAL_dom"/>
</dbReference>
<dbReference type="PROSITE" id="PS50112">
    <property type="entry name" value="PAS"/>
    <property type="match status" value="2"/>
</dbReference>